<keyword evidence="2" id="KW-1185">Reference proteome</keyword>
<dbReference type="HOGENOM" id="CLU_2961405_0_0_1"/>
<dbReference type="InParanoid" id="A0A0C3GXA0"/>
<accession>A0A0C3GXA0</accession>
<reference evidence="2" key="2">
    <citation type="submission" date="2015-01" db="EMBL/GenBank/DDBJ databases">
        <title>Evolutionary Origins and Diversification of the Mycorrhizal Mutualists.</title>
        <authorList>
            <consortium name="DOE Joint Genome Institute"/>
            <consortium name="Mycorrhizal Genomics Consortium"/>
            <person name="Kohler A."/>
            <person name="Kuo A."/>
            <person name="Nagy L.G."/>
            <person name="Floudas D."/>
            <person name="Copeland A."/>
            <person name="Barry K.W."/>
            <person name="Cichocki N."/>
            <person name="Veneault-Fourrey C."/>
            <person name="LaButti K."/>
            <person name="Lindquist E.A."/>
            <person name="Lipzen A."/>
            <person name="Lundell T."/>
            <person name="Morin E."/>
            <person name="Murat C."/>
            <person name="Riley R."/>
            <person name="Ohm R."/>
            <person name="Sun H."/>
            <person name="Tunlid A."/>
            <person name="Henrissat B."/>
            <person name="Grigoriev I.V."/>
            <person name="Hibbett D.S."/>
            <person name="Martin F."/>
        </authorList>
    </citation>
    <scope>NUCLEOTIDE SEQUENCE [LARGE SCALE GENOMIC DNA]</scope>
    <source>
        <strain evidence="2">Zn</strain>
    </source>
</reference>
<evidence type="ECO:0000313" key="2">
    <source>
        <dbReference type="Proteomes" id="UP000054321"/>
    </source>
</evidence>
<evidence type="ECO:0000313" key="1">
    <source>
        <dbReference type="EMBL" id="KIN00681.1"/>
    </source>
</evidence>
<dbReference type="AlphaFoldDB" id="A0A0C3GXA0"/>
<reference evidence="1 2" key="1">
    <citation type="submission" date="2014-04" db="EMBL/GenBank/DDBJ databases">
        <authorList>
            <consortium name="DOE Joint Genome Institute"/>
            <person name="Kuo A."/>
            <person name="Martino E."/>
            <person name="Perotto S."/>
            <person name="Kohler A."/>
            <person name="Nagy L.G."/>
            <person name="Floudas D."/>
            <person name="Copeland A."/>
            <person name="Barry K.W."/>
            <person name="Cichocki N."/>
            <person name="Veneault-Fourrey C."/>
            <person name="LaButti K."/>
            <person name="Lindquist E.A."/>
            <person name="Lipzen A."/>
            <person name="Lundell T."/>
            <person name="Morin E."/>
            <person name="Murat C."/>
            <person name="Sun H."/>
            <person name="Tunlid A."/>
            <person name="Henrissat B."/>
            <person name="Grigoriev I.V."/>
            <person name="Hibbett D.S."/>
            <person name="Martin F."/>
            <person name="Nordberg H.P."/>
            <person name="Cantor M.N."/>
            <person name="Hua S.X."/>
        </authorList>
    </citation>
    <scope>NUCLEOTIDE SEQUENCE [LARGE SCALE GENOMIC DNA]</scope>
    <source>
        <strain evidence="1 2">Zn</strain>
    </source>
</reference>
<proteinExistence type="predicted"/>
<organism evidence="1 2">
    <name type="scientific">Oidiodendron maius (strain Zn)</name>
    <dbReference type="NCBI Taxonomy" id="913774"/>
    <lineage>
        <taxon>Eukaryota</taxon>
        <taxon>Fungi</taxon>
        <taxon>Dikarya</taxon>
        <taxon>Ascomycota</taxon>
        <taxon>Pezizomycotina</taxon>
        <taxon>Leotiomycetes</taxon>
        <taxon>Leotiomycetes incertae sedis</taxon>
        <taxon>Myxotrichaceae</taxon>
        <taxon>Oidiodendron</taxon>
    </lineage>
</organism>
<gene>
    <name evidence="1" type="ORF">OIDMADRAFT_19606</name>
</gene>
<dbReference type="EMBL" id="KN832877">
    <property type="protein sequence ID" value="KIN00681.1"/>
    <property type="molecule type" value="Genomic_DNA"/>
</dbReference>
<protein>
    <submittedName>
        <fullName evidence="1">Uncharacterized protein</fullName>
    </submittedName>
</protein>
<name>A0A0C3GXA0_OIDMZ</name>
<dbReference type="Proteomes" id="UP000054321">
    <property type="component" value="Unassembled WGS sequence"/>
</dbReference>
<sequence length="59" mass="6350">MVQAPEVTTRVDKAISQILPICDSPLKREVLFIKDTALTAIADQAALQTINQGLVDKAS</sequence>